<dbReference type="EMBL" id="CP032828">
    <property type="protein sequence ID" value="AYJ84850.1"/>
    <property type="molecule type" value="Genomic_DNA"/>
</dbReference>
<evidence type="ECO:0000313" key="6">
    <source>
        <dbReference type="EMBL" id="AYJ84850.1"/>
    </source>
</evidence>
<dbReference type="InterPro" id="IPR036390">
    <property type="entry name" value="WH_DNA-bd_sf"/>
</dbReference>
<dbReference type="PROSITE" id="PS50949">
    <property type="entry name" value="HTH_GNTR"/>
    <property type="match status" value="1"/>
</dbReference>
<evidence type="ECO:0000256" key="2">
    <source>
        <dbReference type="ARBA" id="ARBA00023125"/>
    </source>
</evidence>
<accession>A0A494T7J4</accession>
<evidence type="ECO:0000256" key="4">
    <source>
        <dbReference type="SAM" id="MobiDB-lite"/>
    </source>
</evidence>
<evidence type="ECO:0000256" key="1">
    <source>
        <dbReference type="ARBA" id="ARBA00023015"/>
    </source>
</evidence>
<feature type="domain" description="HTH gntR-type" evidence="5">
    <location>
        <begin position="43"/>
        <end position="110"/>
    </location>
</feature>
<dbReference type="SUPFAM" id="SSF46785">
    <property type="entry name" value="Winged helix' DNA-binding domain"/>
    <property type="match status" value="1"/>
</dbReference>
<gene>
    <name evidence="6" type="ORF">D3Y57_01875</name>
</gene>
<evidence type="ECO:0000256" key="3">
    <source>
        <dbReference type="ARBA" id="ARBA00023163"/>
    </source>
</evidence>
<dbReference type="AlphaFoldDB" id="A0A494T7J4"/>
<proteinExistence type="predicted"/>
<keyword evidence="2" id="KW-0238">DNA-binding</keyword>
<dbReference type="GO" id="GO:0003700">
    <property type="term" value="F:DNA-binding transcription factor activity"/>
    <property type="evidence" value="ECO:0007669"/>
    <property type="project" value="InterPro"/>
</dbReference>
<dbReference type="Proteomes" id="UP000276254">
    <property type="component" value="Plasmid unnamed1"/>
</dbReference>
<dbReference type="KEGG" id="spha:D3Y57_01875"/>
<dbReference type="PANTHER" id="PTHR43537">
    <property type="entry name" value="TRANSCRIPTIONAL REGULATOR, GNTR FAMILY"/>
    <property type="match status" value="1"/>
</dbReference>
<dbReference type="InterPro" id="IPR000524">
    <property type="entry name" value="Tscrpt_reg_HTH_GntR"/>
</dbReference>
<organism evidence="6 7">
    <name type="scientific">Sphingomonas paeninsulae</name>
    <dbReference type="NCBI Taxonomy" id="2319844"/>
    <lineage>
        <taxon>Bacteria</taxon>
        <taxon>Pseudomonadati</taxon>
        <taxon>Pseudomonadota</taxon>
        <taxon>Alphaproteobacteria</taxon>
        <taxon>Sphingomonadales</taxon>
        <taxon>Sphingomonadaceae</taxon>
        <taxon>Sphingomonas</taxon>
    </lineage>
</organism>
<sequence>MPFGPIARGARRTAGRDRCSATRSTDSARSLSGGAEANVVNSGPTSERVYDVLRHRLLTRVYGPGQRLDPSILARDLATSITPVRDALHLLAGRGLVDVGTGEGFHVVQIDAPALVDLYAWNLGVLSLALRSWPRTVDRSDSAFVEPDAFAGDTASQMAALCLTIGQMSSNAEHRPALEILNDRLQPIRMAEASLIEDPGSELRALRTALAARESRALRQLLVPYHRRRQRKAAEIVRVHYRR</sequence>
<geneLocation type="plasmid" evidence="6">
    <name>unnamed1</name>
</geneLocation>
<keyword evidence="3" id="KW-0804">Transcription</keyword>
<dbReference type="PANTHER" id="PTHR43537:SF45">
    <property type="entry name" value="GNTR FAMILY REGULATORY PROTEIN"/>
    <property type="match status" value="1"/>
</dbReference>
<protein>
    <submittedName>
        <fullName evidence="6">GntR family transcriptional regulator</fullName>
    </submittedName>
</protein>
<dbReference type="InterPro" id="IPR036388">
    <property type="entry name" value="WH-like_DNA-bd_sf"/>
</dbReference>
<evidence type="ECO:0000313" key="7">
    <source>
        <dbReference type="Proteomes" id="UP000276254"/>
    </source>
</evidence>
<dbReference type="GO" id="GO:0003677">
    <property type="term" value="F:DNA binding"/>
    <property type="evidence" value="ECO:0007669"/>
    <property type="project" value="UniProtKB-KW"/>
</dbReference>
<dbReference type="SMART" id="SM00345">
    <property type="entry name" value="HTH_GNTR"/>
    <property type="match status" value="1"/>
</dbReference>
<feature type="region of interest" description="Disordered" evidence="4">
    <location>
        <begin position="1"/>
        <end position="42"/>
    </location>
</feature>
<keyword evidence="1" id="KW-0805">Transcription regulation</keyword>
<dbReference type="Gene3D" id="1.10.10.10">
    <property type="entry name" value="Winged helix-like DNA-binding domain superfamily/Winged helix DNA-binding domain"/>
    <property type="match status" value="1"/>
</dbReference>
<feature type="compositionally biased region" description="Polar residues" evidence="4">
    <location>
        <begin position="21"/>
        <end position="30"/>
    </location>
</feature>
<reference evidence="6 7" key="1">
    <citation type="submission" date="2018-09" db="EMBL/GenBank/DDBJ databases">
        <title>Sphingomonas peninsula sp. nov., isolated from fildes peninsula, Antarctic soil.</title>
        <authorList>
            <person name="Yingchao G."/>
        </authorList>
    </citation>
    <scope>NUCLEOTIDE SEQUENCE [LARGE SCALE GENOMIC DNA]</scope>
    <source>
        <strain evidence="6 7">YZ-8</strain>
        <plasmid evidence="6 7">unnamed1</plasmid>
    </source>
</reference>
<keyword evidence="7" id="KW-1185">Reference proteome</keyword>
<dbReference type="Pfam" id="PF00392">
    <property type="entry name" value="GntR"/>
    <property type="match status" value="1"/>
</dbReference>
<dbReference type="OrthoDB" id="8479543at2"/>
<name>A0A494T7J4_SPHPE</name>
<evidence type="ECO:0000259" key="5">
    <source>
        <dbReference type="PROSITE" id="PS50949"/>
    </source>
</evidence>
<keyword evidence="6" id="KW-0614">Plasmid</keyword>